<accession>A0A6H1TU49</accession>
<dbReference type="Proteomes" id="UP000500857">
    <property type="component" value="Chromosome"/>
</dbReference>
<sequence length="121" mass="14812">MITRRKEADRLDRHSRFNRDRDEDRYDEFNPRRDYLDDRDDRHYLDDRDDRHYLDDRDDRHYRELAYRRRRKYEGFGIGDAIALLFILAIFSVFMTSVFDRDLPKPTSPQPTPVEAETNAP</sequence>
<reference evidence="3 4" key="1">
    <citation type="submission" date="2020-04" db="EMBL/GenBank/DDBJ databases">
        <authorList>
            <person name="Basu S."/>
            <person name="Maruthanayagam V."/>
            <person name="Chakraborty S."/>
            <person name="Pramanik A."/>
            <person name="Mukherjee J."/>
            <person name="Brink B."/>
        </authorList>
    </citation>
    <scope>NUCLEOTIDE SEQUENCE [LARGE SCALE GENOMIC DNA]</scope>
    <source>
        <strain evidence="3 4">AP17</strain>
    </source>
</reference>
<name>A0A6H1TU49_9CYAN</name>
<dbReference type="EMBL" id="CP051167">
    <property type="protein sequence ID" value="QIZ69677.1"/>
    <property type="molecule type" value="Genomic_DNA"/>
</dbReference>
<protein>
    <submittedName>
        <fullName evidence="3">Uncharacterized protein</fullName>
    </submittedName>
</protein>
<feature type="transmembrane region" description="Helical" evidence="2">
    <location>
        <begin position="78"/>
        <end position="99"/>
    </location>
</feature>
<evidence type="ECO:0000256" key="1">
    <source>
        <dbReference type="SAM" id="MobiDB-lite"/>
    </source>
</evidence>
<proteinExistence type="predicted"/>
<keyword evidence="2" id="KW-0812">Transmembrane</keyword>
<evidence type="ECO:0000313" key="3">
    <source>
        <dbReference type="EMBL" id="QIZ69677.1"/>
    </source>
</evidence>
<keyword evidence="2" id="KW-0472">Membrane</keyword>
<organism evidence="3 4">
    <name type="scientific">Oxynema aestuarii AP17</name>
    <dbReference type="NCBI Taxonomy" id="2064643"/>
    <lineage>
        <taxon>Bacteria</taxon>
        <taxon>Bacillati</taxon>
        <taxon>Cyanobacteriota</taxon>
        <taxon>Cyanophyceae</taxon>
        <taxon>Oscillatoriophycideae</taxon>
        <taxon>Oscillatoriales</taxon>
        <taxon>Oscillatoriaceae</taxon>
        <taxon>Oxynema</taxon>
        <taxon>Oxynema aestuarii</taxon>
    </lineage>
</organism>
<keyword evidence="2" id="KW-1133">Transmembrane helix</keyword>
<dbReference type="AlphaFoldDB" id="A0A6H1TU49"/>
<dbReference type="RefSeq" id="WP_168567834.1">
    <property type="nucleotide sequence ID" value="NZ_CP051167.1"/>
</dbReference>
<evidence type="ECO:0000313" key="4">
    <source>
        <dbReference type="Proteomes" id="UP000500857"/>
    </source>
</evidence>
<evidence type="ECO:0000256" key="2">
    <source>
        <dbReference type="SAM" id="Phobius"/>
    </source>
</evidence>
<gene>
    <name evidence="3" type="ORF">HCG48_03010</name>
</gene>
<feature type="region of interest" description="Disordered" evidence="1">
    <location>
        <begin position="102"/>
        <end position="121"/>
    </location>
</feature>
<dbReference type="KEGG" id="oxy:HCG48_03010"/>
<keyword evidence="4" id="KW-1185">Reference proteome</keyword>